<reference evidence="1" key="2">
    <citation type="submission" date="2020-11" db="EMBL/GenBank/DDBJ databases">
        <authorList>
            <person name="McCartney M.A."/>
            <person name="Auch B."/>
            <person name="Kono T."/>
            <person name="Mallez S."/>
            <person name="Becker A."/>
            <person name="Gohl D.M."/>
            <person name="Silverstein K.A.T."/>
            <person name="Koren S."/>
            <person name="Bechman K.B."/>
            <person name="Herman A."/>
            <person name="Abrahante J.E."/>
            <person name="Garbe J."/>
        </authorList>
    </citation>
    <scope>NUCLEOTIDE SEQUENCE</scope>
    <source>
        <strain evidence="1">Duluth1</strain>
        <tissue evidence="1">Whole animal</tissue>
    </source>
</reference>
<dbReference type="EMBL" id="JAIWYP010000004">
    <property type="protein sequence ID" value="KAH3832862.1"/>
    <property type="molecule type" value="Genomic_DNA"/>
</dbReference>
<accession>A0A9D4QJL2</accession>
<gene>
    <name evidence="1" type="ORF">DPMN_106158</name>
</gene>
<proteinExistence type="predicted"/>
<evidence type="ECO:0000313" key="2">
    <source>
        <dbReference type="Proteomes" id="UP000828390"/>
    </source>
</evidence>
<dbReference type="AlphaFoldDB" id="A0A9D4QJL2"/>
<protein>
    <submittedName>
        <fullName evidence="1">Uncharacterized protein</fullName>
    </submittedName>
</protein>
<comment type="caution">
    <text evidence="1">The sequence shown here is derived from an EMBL/GenBank/DDBJ whole genome shotgun (WGS) entry which is preliminary data.</text>
</comment>
<reference evidence="1" key="1">
    <citation type="journal article" date="2019" name="bioRxiv">
        <title>The Genome of the Zebra Mussel, Dreissena polymorpha: A Resource for Invasive Species Research.</title>
        <authorList>
            <person name="McCartney M.A."/>
            <person name="Auch B."/>
            <person name="Kono T."/>
            <person name="Mallez S."/>
            <person name="Zhang Y."/>
            <person name="Obille A."/>
            <person name="Becker A."/>
            <person name="Abrahante J.E."/>
            <person name="Garbe J."/>
            <person name="Badalamenti J.P."/>
            <person name="Herman A."/>
            <person name="Mangelson H."/>
            <person name="Liachko I."/>
            <person name="Sullivan S."/>
            <person name="Sone E.D."/>
            <person name="Koren S."/>
            <person name="Silverstein K.A.T."/>
            <person name="Beckman K.B."/>
            <person name="Gohl D.M."/>
        </authorList>
    </citation>
    <scope>NUCLEOTIDE SEQUENCE</scope>
    <source>
        <strain evidence="1">Duluth1</strain>
        <tissue evidence="1">Whole animal</tissue>
    </source>
</reference>
<name>A0A9D4QJL2_DREPO</name>
<organism evidence="1 2">
    <name type="scientific">Dreissena polymorpha</name>
    <name type="common">Zebra mussel</name>
    <name type="synonym">Mytilus polymorpha</name>
    <dbReference type="NCBI Taxonomy" id="45954"/>
    <lineage>
        <taxon>Eukaryota</taxon>
        <taxon>Metazoa</taxon>
        <taxon>Spiralia</taxon>
        <taxon>Lophotrochozoa</taxon>
        <taxon>Mollusca</taxon>
        <taxon>Bivalvia</taxon>
        <taxon>Autobranchia</taxon>
        <taxon>Heteroconchia</taxon>
        <taxon>Euheterodonta</taxon>
        <taxon>Imparidentia</taxon>
        <taxon>Neoheterodontei</taxon>
        <taxon>Myida</taxon>
        <taxon>Dreissenoidea</taxon>
        <taxon>Dreissenidae</taxon>
        <taxon>Dreissena</taxon>
    </lineage>
</organism>
<keyword evidence="2" id="KW-1185">Reference proteome</keyword>
<sequence length="141" mass="16091">MNFFYNSESDEEWSPPKTKAMEKGQHISNSLANMINLACSTPCDIEEIIKYKIYNSWNFDKACPPIVNAEVWRIMDRKGHASDKGLQDLQAILTAAMVPIIKLAKMVKKSDVKVQCKKYIADARLSWVKCNTIFLLNTDMV</sequence>
<dbReference type="Proteomes" id="UP000828390">
    <property type="component" value="Unassembled WGS sequence"/>
</dbReference>
<evidence type="ECO:0000313" key="1">
    <source>
        <dbReference type="EMBL" id="KAH3832862.1"/>
    </source>
</evidence>